<organism evidence="9 10">
    <name type="scientific">Ectocarpus siliculosus</name>
    <name type="common">Brown alga</name>
    <name type="synonym">Conferva siliculosa</name>
    <dbReference type="NCBI Taxonomy" id="2880"/>
    <lineage>
        <taxon>Eukaryota</taxon>
        <taxon>Sar</taxon>
        <taxon>Stramenopiles</taxon>
        <taxon>Ochrophyta</taxon>
        <taxon>PX clade</taxon>
        <taxon>Phaeophyceae</taxon>
        <taxon>Ectocarpales</taxon>
        <taxon>Ectocarpaceae</taxon>
        <taxon>Ectocarpus</taxon>
    </lineage>
</organism>
<evidence type="ECO:0000256" key="6">
    <source>
        <dbReference type="PROSITE-ProRule" id="PRU00331"/>
    </source>
</evidence>
<evidence type="ECO:0000256" key="2">
    <source>
        <dbReference type="ARBA" id="ARBA00012759"/>
    </source>
</evidence>
<dbReference type="PROSITE" id="PS50957">
    <property type="entry name" value="JOSEPHIN"/>
    <property type="match status" value="1"/>
</dbReference>
<evidence type="ECO:0000313" key="9">
    <source>
        <dbReference type="EMBL" id="CBN75559.1"/>
    </source>
</evidence>
<feature type="compositionally biased region" description="Basic and acidic residues" evidence="7">
    <location>
        <begin position="162"/>
        <end position="171"/>
    </location>
</feature>
<dbReference type="InParanoid" id="D8LDY3"/>
<keyword evidence="10" id="KW-1185">Reference proteome</keyword>
<evidence type="ECO:0000256" key="1">
    <source>
        <dbReference type="ARBA" id="ARBA00000707"/>
    </source>
</evidence>
<dbReference type="EMBL" id="FN647924">
    <property type="protein sequence ID" value="CBN75559.1"/>
    <property type="molecule type" value="Genomic_DNA"/>
</dbReference>
<proteinExistence type="predicted"/>
<dbReference type="PANTHER" id="PTHR13291">
    <property type="entry name" value="JOSEPHIN 1, 2"/>
    <property type="match status" value="1"/>
</dbReference>
<dbReference type="PANTHER" id="PTHR13291:SF0">
    <property type="entry name" value="JOSEPHIN-LIKE PROTEIN"/>
    <property type="match status" value="1"/>
</dbReference>
<dbReference type="GO" id="GO:0016579">
    <property type="term" value="P:protein deubiquitination"/>
    <property type="evidence" value="ECO:0007669"/>
    <property type="project" value="InterPro"/>
</dbReference>
<dbReference type="InterPro" id="IPR040053">
    <property type="entry name" value="JOSD1/2"/>
</dbReference>
<dbReference type="Gene3D" id="3.90.70.40">
    <property type="match status" value="1"/>
</dbReference>
<dbReference type="SMART" id="SM01246">
    <property type="entry name" value="Josephin"/>
    <property type="match status" value="1"/>
</dbReference>
<name>D8LDY3_ECTSI</name>
<dbReference type="GO" id="GO:0004843">
    <property type="term" value="F:cysteine-type deubiquitinase activity"/>
    <property type="evidence" value="ECO:0007669"/>
    <property type="project" value="UniProtKB-EC"/>
</dbReference>
<feature type="region of interest" description="Disordered" evidence="7">
    <location>
        <begin position="147"/>
        <end position="171"/>
    </location>
</feature>
<evidence type="ECO:0000256" key="5">
    <source>
        <dbReference type="ARBA" id="ARBA00022801"/>
    </source>
</evidence>
<dbReference type="Proteomes" id="UP000002630">
    <property type="component" value="Linkage Group LG24"/>
</dbReference>
<comment type="caution">
    <text evidence="6">Lacks conserved residue(s) required for the propagation of feature annotation.</text>
</comment>
<dbReference type="InterPro" id="IPR006155">
    <property type="entry name" value="Josephin"/>
</dbReference>
<keyword evidence="4" id="KW-0833">Ubl conjugation pathway</keyword>
<dbReference type="Pfam" id="PF02099">
    <property type="entry name" value="Josephin"/>
    <property type="match status" value="1"/>
</dbReference>
<dbReference type="OrthoDB" id="192933at2759"/>
<evidence type="ECO:0000256" key="7">
    <source>
        <dbReference type="SAM" id="MobiDB-lite"/>
    </source>
</evidence>
<gene>
    <name evidence="9" type="ORF">Esi_0128_0046</name>
</gene>
<accession>D8LDY3</accession>
<evidence type="ECO:0000313" key="10">
    <source>
        <dbReference type="Proteomes" id="UP000002630"/>
    </source>
</evidence>
<evidence type="ECO:0000256" key="4">
    <source>
        <dbReference type="ARBA" id="ARBA00022786"/>
    </source>
</evidence>
<protein>
    <recommendedName>
        <fullName evidence="2">ubiquitinyl hydrolase 1</fullName>
        <ecNumber evidence="2">3.4.19.12</ecNumber>
    </recommendedName>
</protein>
<dbReference type="GO" id="GO:0006508">
    <property type="term" value="P:proteolysis"/>
    <property type="evidence" value="ECO:0007669"/>
    <property type="project" value="UniProtKB-KW"/>
</dbReference>
<evidence type="ECO:0000256" key="3">
    <source>
        <dbReference type="ARBA" id="ARBA00022670"/>
    </source>
</evidence>
<dbReference type="EC" id="3.4.19.12" evidence="2"/>
<keyword evidence="3" id="KW-0645">Protease</keyword>
<feature type="domain" description="Josephin" evidence="8">
    <location>
        <begin position="1"/>
        <end position="153"/>
    </location>
</feature>
<dbReference type="EMBL" id="FN649749">
    <property type="protein sequence ID" value="CBN75559.1"/>
    <property type="molecule type" value="Genomic_DNA"/>
</dbReference>
<comment type="catalytic activity">
    <reaction evidence="1">
        <text>Thiol-dependent hydrolysis of ester, thioester, amide, peptide and isopeptide bonds formed by the C-terminal Gly of ubiquitin (a 76-residue protein attached to proteins as an intracellular targeting signal).</text>
        <dbReference type="EC" id="3.4.19.12"/>
    </reaction>
</comment>
<keyword evidence="5" id="KW-0378">Hydrolase</keyword>
<evidence type="ECO:0000259" key="8">
    <source>
        <dbReference type="PROSITE" id="PS50957"/>
    </source>
</evidence>
<dbReference type="AlphaFoldDB" id="D8LDY3"/>
<reference evidence="9 10" key="1">
    <citation type="journal article" date="2010" name="Nature">
        <title>The Ectocarpus genome and the independent evolution of multicellularity in brown algae.</title>
        <authorList>
            <person name="Cock J.M."/>
            <person name="Sterck L."/>
            <person name="Rouze P."/>
            <person name="Scornet D."/>
            <person name="Allen A.E."/>
            <person name="Amoutzias G."/>
            <person name="Anthouard V."/>
            <person name="Artiguenave F."/>
            <person name="Aury J.M."/>
            <person name="Badger J.H."/>
            <person name="Beszteri B."/>
            <person name="Billiau K."/>
            <person name="Bonnet E."/>
            <person name="Bothwell J.H."/>
            <person name="Bowler C."/>
            <person name="Boyen C."/>
            <person name="Brownlee C."/>
            <person name="Carrano C.J."/>
            <person name="Charrier B."/>
            <person name="Cho G.Y."/>
            <person name="Coelho S.M."/>
            <person name="Collen J."/>
            <person name="Corre E."/>
            <person name="Da Silva C."/>
            <person name="Delage L."/>
            <person name="Delaroque N."/>
            <person name="Dittami S.M."/>
            <person name="Doulbeau S."/>
            <person name="Elias M."/>
            <person name="Farnham G."/>
            <person name="Gachon C.M."/>
            <person name="Gschloessl B."/>
            <person name="Heesch S."/>
            <person name="Jabbari K."/>
            <person name="Jubin C."/>
            <person name="Kawai H."/>
            <person name="Kimura K."/>
            <person name="Kloareg B."/>
            <person name="Kupper F.C."/>
            <person name="Lang D."/>
            <person name="Le Bail A."/>
            <person name="Leblanc C."/>
            <person name="Lerouge P."/>
            <person name="Lohr M."/>
            <person name="Lopez P.J."/>
            <person name="Martens C."/>
            <person name="Maumus F."/>
            <person name="Michel G."/>
            <person name="Miranda-Saavedra D."/>
            <person name="Morales J."/>
            <person name="Moreau H."/>
            <person name="Motomura T."/>
            <person name="Nagasato C."/>
            <person name="Napoli C.A."/>
            <person name="Nelson D.R."/>
            <person name="Nyvall-Collen P."/>
            <person name="Peters A.F."/>
            <person name="Pommier C."/>
            <person name="Potin P."/>
            <person name="Poulain J."/>
            <person name="Quesneville H."/>
            <person name="Read B."/>
            <person name="Rensing S.A."/>
            <person name="Ritter A."/>
            <person name="Rousvoal S."/>
            <person name="Samanta M."/>
            <person name="Samson G."/>
            <person name="Schroeder D.C."/>
            <person name="Segurens B."/>
            <person name="Strittmatter M."/>
            <person name="Tonon T."/>
            <person name="Tregear J.W."/>
            <person name="Valentin K."/>
            <person name="von Dassow P."/>
            <person name="Yamagishi T."/>
            <person name="Van de Peer Y."/>
            <person name="Wincker P."/>
        </authorList>
    </citation>
    <scope>NUCLEOTIDE SEQUENCE [LARGE SCALE GENOMIC DNA]</scope>
    <source>
        <strain evidence="10">Ec32 / CCAP1310/4</strain>
    </source>
</reference>
<sequence length="171" mass="18121">MGRMWVNPYKSVVPQVGYYDINCLLEALKLKKCHISLHAVFNPKEPNAVAKSLEHLDPSLGGVRGIVVNRVSKSLLGGLYTTHHFYAIIPYKGIRGNGMAWYVVDSKADAPEIIGSAAELALHLGMEAREHQGHVFVVSDGECEVMAGDGSSGGGGGGGDSGKQEEKTSGG</sequence>
<feature type="compositionally biased region" description="Gly residues" evidence="7">
    <location>
        <begin position="150"/>
        <end position="161"/>
    </location>
</feature>